<sequence length="516" mass="58550">METLPSEPPSVLLRRKSAASQSESDHETSKAFVPSIDYYVDNQLPVDQLKKDVLVLTHRLEIARWRNIPISEYSQIKIVRISGALTNAVYCVTPPSKYLHHSPDHHNLPHPTLDSPNKPLLSRRKSISSLRIQHVPQLLLRIYGPNTSQIIDRSTELALLKRLSGQNIGPRILGIFSNGRFEKFLKAQTLNKEDIRFPDVSNVIAKRMRELHDGIDLTFDERSQGPGVWRTFDKWSIDAKVVLDKLDAKMTQVRGVEDAAGLGPPWSTKRVLRTDWKTFMEAVKSYKAWLGKEAGGTAAINKRLVFAHNDAQYGNLLRVEPPSGSPLLRPANEHKTLVVIDFEYASPNVRGCDIANHFCEWMSDYHDPDRPQDIHSDKFPTEQDRLRFIESYVTHGLDAYGDIDKIDRDIAALSREATIWRPAIHLGWCMWGIISAPVEHEPPEDSEGFVDDEDPAVETHPDAQALEATEFDYLDYASQKASLFWGDMVNLGIAIPEGVDMDYAMYVGKKWKHAQY</sequence>
<gene>
    <name evidence="1" type="ORF">V1525DRAFT_394212</name>
</gene>
<dbReference type="EMBL" id="MU971337">
    <property type="protein sequence ID" value="KAK9240890.1"/>
    <property type="molecule type" value="Genomic_DNA"/>
</dbReference>
<evidence type="ECO:0000313" key="2">
    <source>
        <dbReference type="Proteomes" id="UP001433508"/>
    </source>
</evidence>
<reference evidence="2" key="1">
    <citation type="journal article" date="2024" name="Front. Bioeng. Biotechnol.">
        <title>Genome-scale model development and genomic sequencing of the oleaginous clade Lipomyces.</title>
        <authorList>
            <person name="Czajka J.J."/>
            <person name="Han Y."/>
            <person name="Kim J."/>
            <person name="Mondo S.J."/>
            <person name="Hofstad B.A."/>
            <person name="Robles A."/>
            <person name="Haridas S."/>
            <person name="Riley R."/>
            <person name="LaButti K."/>
            <person name="Pangilinan J."/>
            <person name="Andreopoulos W."/>
            <person name="Lipzen A."/>
            <person name="Yan J."/>
            <person name="Wang M."/>
            <person name="Ng V."/>
            <person name="Grigoriev I.V."/>
            <person name="Spatafora J.W."/>
            <person name="Magnuson J.K."/>
            <person name="Baker S.E."/>
            <person name="Pomraning K.R."/>
        </authorList>
    </citation>
    <scope>NUCLEOTIDE SEQUENCE [LARGE SCALE GENOMIC DNA]</scope>
    <source>
        <strain evidence="2">CBS 7786</strain>
    </source>
</reference>
<keyword evidence="2" id="KW-1185">Reference proteome</keyword>
<protein>
    <submittedName>
        <fullName evidence="1">Kinase-like domain-containing protein</fullName>
    </submittedName>
</protein>
<evidence type="ECO:0000313" key="1">
    <source>
        <dbReference type="EMBL" id="KAK9240890.1"/>
    </source>
</evidence>
<accession>A0ACC3TBL1</accession>
<proteinExistence type="predicted"/>
<name>A0ACC3TBL1_LIPKO</name>
<dbReference type="Proteomes" id="UP001433508">
    <property type="component" value="Unassembled WGS sequence"/>
</dbReference>
<organism evidence="1 2">
    <name type="scientific">Lipomyces kononenkoae</name>
    <name type="common">Yeast</name>
    <dbReference type="NCBI Taxonomy" id="34357"/>
    <lineage>
        <taxon>Eukaryota</taxon>
        <taxon>Fungi</taxon>
        <taxon>Dikarya</taxon>
        <taxon>Ascomycota</taxon>
        <taxon>Saccharomycotina</taxon>
        <taxon>Lipomycetes</taxon>
        <taxon>Lipomycetales</taxon>
        <taxon>Lipomycetaceae</taxon>
        <taxon>Lipomyces</taxon>
    </lineage>
</organism>
<comment type="caution">
    <text evidence="1">The sequence shown here is derived from an EMBL/GenBank/DDBJ whole genome shotgun (WGS) entry which is preliminary data.</text>
</comment>